<evidence type="ECO:0000256" key="5">
    <source>
        <dbReference type="RuleBase" id="RU004379"/>
    </source>
</evidence>
<evidence type="ECO:0000313" key="8">
    <source>
        <dbReference type="WBParaSite" id="EVEC_0000331301-mRNA-1"/>
    </source>
</evidence>
<dbReference type="Pfam" id="PF01027">
    <property type="entry name" value="Bax1-I"/>
    <property type="match status" value="1"/>
</dbReference>
<organism evidence="8">
    <name type="scientific">Enterobius vermicularis</name>
    <name type="common">Human pinworm</name>
    <dbReference type="NCBI Taxonomy" id="51028"/>
    <lineage>
        <taxon>Eukaryota</taxon>
        <taxon>Metazoa</taxon>
        <taxon>Ecdysozoa</taxon>
        <taxon>Nematoda</taxon>
        <taxon>Chromadorea</taxon>
        <taxon>Rhabditida</taxon>
        <taxon>Spirurina</taxon>
        <taxon>Oxyuridomorpha</taxon>
        <taxon>Oxyuroidea</taxon>
        <taxon>Oxyuridae</taxon>
        <taxon>Enterobius</taxon>
    </lineage>
</organism>
<accession>A0A0N4V083</accession>
<evidence type="ECO:0000313" key="6">
    <source>
        <dbReference type="EMBL" id="VDD87878.1"/>
    </source>
</evidence>
<feature type="transmembrane region" description="Helical" evidence="5">
    <location>
        <begin position="117"/>
        <end position="137"/>
    </location>
</feature>
<feature type="transmembrane region" description="Helical" evidence="5">
    <location>
        <begin position="259"/>
        <end position="280"/>
    </location>
</feature>
<feature type="transmembrane region" description="Helical" evidence="5">
    <location>
        <begin position="67"/>
        <end position="90"/>
    </location>
</feature>
<comment type="similarity">
    <text evidence="5">Belongs to the BI1 family.</text>
</comment>
<keyword evidence="4 5" id="KW-0472">Membrane</keyword>
<dbReference type="Proteomes" id="UP000274131">
    <property type="component" value="Unassembled WGS sequence"/>
</dbReference>
<gene>
    <name evidence="6" type="ORF">EVEC_LOCUS3021</name>
</gene>
<dbReference type="PANTHER" id="PTHR23291">
    <property type="entry name" value="BAX INHIBITOR-RELATED"/>
    <property type="match status" value="1"/>
</dbReference>
<evidence type="ECO:0000313" key="7">
    <source>
        <dbReference type="Proteomes" id="UP000274131"/>
    </source>
</evidence>
<evidence type="ECO:0000256" key="2">
    <source>
        <dbReference type="ARBA" id="ARBA00022692"/>
    </source>
</evidence>
<feature type="transmembrane region" description="Helical" evidence="5">
    <location>
        <begin position="149"/>
        <end position="169"/>
    </location>
</feature>
<evidence type="ECO:0000256" key="4">
    <source>
        <dbReference type="ARBA" id="ARBA00023136"/>
    </source>
</evidence>
<comment type="subcellular location">
    <subcellularLocation>
        <location evidence="1">Membrane</location>
        <topology evidence="1">Multi-pass membrane protein</topology>
    </subcellularLocation>
</comment>
<dbReference type="AlphaFoldDB" id="A0A0N4V083"/>
<name>A0A0N4V083_ENTVE</name>
<feature type="transmembrane region" description="Helical" evidence="5">
    <location>
        <begin position="206"/>
        <end position="224"/>
    </location>
</feature>
<reference evidence="8" key="1">
    <citation type="submission" date="2017-02" db="UniProtKB">
        <authorList>
            <consortium name="WormBaseParasite"/>
        </authorList>
    </citation>
    <scope>IDENTIFICATION</scope>
</reference>
<dbReference type="OrthoDB" id="6285520at2759"/>
<sequence>MLLRLSNCYVRCVQVKSFANAARQFYTNSVRATRGSPGRHFAQQGIGVRAVPTLRERLLGPTTGKPFIYGTYALAGASLFGLGLLCYYGIGLSRGTSIMANSVFWPQYVRERLQQTYGYLAGSLGITAMSAVAASRSPAVMNLVSRGNLLTLFVSLAAIVGTGALVQAIDYDNTGMKHLAWLAHTAVFGVFLAPLCYLGGPALIRAAWYTAGITAGLSLIALTAPSEKFLRMAGPLAMGLGVVFVANIGTFFLPPTSALGASLASIVIYGGLILFSAFLLHDTQRVVKLAEGHPMHSPSRLMQYGDFEAPRFRRFDPINAQVSIYLDILNIFIRMAMILGTGGNRRR</sequence>
<feature type="transmembrane region" description="Helical" evidence="5">
    <location>
        <begin position="236"/>
        <end position="253"/>
    </location>
</feature>
<dbReference type="GO" id="GO:0005743">
    <property type="term" value="C:mitochondrial inner membrane"/>
    <property type="evidence" value="ECO:0007669"/>
    <property type="project" value="TreeGrafter"/>
</dbReference>
<dbReference type="PANTHER" id="PTHR23291:SF112">
    <property type="entry name" value="GROWTH HORMONE-INDUCIBLE TRANSMEMBRANE PROTEIN"/>
    <property type="match status" value="1"/>
</dbReference>
<keyword evidence="2 5" id="KW-0812">Transmembrane</keyword>
<dbReference type="WBParaSite" id="EVEC_0000331301-mRNA-1">
    <property type="protein sequence ID" value="EVEC_0000331301-mRNA-1"/>
    <property type="gene ID" value="EVEC_0000331301"/>
</dbReference>
<keyword evidence="3 5" id="KW-1133">Transmembrane helix</keyword>
<reference evidence="6 7" key="2">
    <citation type="submission" date="2018-10" db="EMBL/GenBank/DDBJ databases">
        <authorList>
            <consortium name="Pathogen Informatics"/>
        </authorList>
    </citation>
    <scope>NUCLEOTIDE SEQUENCE [LARGE SCALE GENOMIC DNA]</scope>
</reference>
<keyword evidence="7" id="KW-1185">Reference proteome</keyword>
<evidence type="ECO:0000256" key="3">
    <source>
        <dbReference type="ARBA" id="ARBA00022989"/>
    </source>
</evidence>
<feature type="transmembrane region" description="Helical" evidence="5">
    <location>
        <begin position="181"/>
        <end position="200"/>
    </location>
</feature>
<protein>
    <submittedName>
        <fullName evidence="8">Growth hormone-inducible transmembrane protein</fullName>
    </submittedName>
</protein>
<evidence type="ECO:0000256" key="1">
    <source>
        <dbReference type="ARBA" id="ARBA00004141"/>
    </source>
</evidence>
<proteinExistence type="inferred from homology"/>
<dbReference type="EMBL" id="UXUI01007491">
    <property type="protein sequence ID" value="VDD87878.1"/>
    <property type="molecule type" value="Genomic_DNA"/>
</dbReference>
<dbReference type="InterPro" id="IPR006214">
    <property type="entry name" value="Bax_inhibitor_1-related"/>
</dbReference>
<dbReference type="STRING" id="51028.A0A0N4V083"/>